<sequence length="112" mass="11112">MKTTKSRRLARGLAAAALAAGTVLAGLSAPAQAAPVPGEASAAAVWCRYKVSASGGLNVRSGPGTGYSVVGSLANGAIVNATQATTNGFRQLGTTRWASSAYLVKQPGACFT</sequence>
<feature type="signal peptide" evidence="1">
    <location>
        <begin position="1"/>
        <end position="33"/>
    </location>
</feature>
<dbReference type="Pfam" id="PF08239">
    <property type="entry name" value="SH3_3"/>
    <property type="match status" value="1"/>
</dbReference>
<dbReference type="RefSeq" id="WP_073383941.1">
    <property type="nucleotide sequence ID" value="NZ_FQZK01000030.1"/>
</dbReference>
<evidence type="ECO:0000313" key="3">
    <source>
        <dbReference type="EMBL" id="SHK73453.1"/>
    </source>
</evidence>
<evidence type="ECO:0000256" key="1">
    <source>
        <dbReference type="SAM" id="SignalP"/>
    </source>
</evidence>
<feature type="chain" id="PRO_5012816486" evidence="1">
    <location>
        <begin position="34"/>
        <end position="112"/>
    </location>
</feature>
<feature type="domain" description="SH3b" evidence="2">
    <location>
        <begin position="55"/>
        <end position="103"/>
    </location>
</feature>
<keyword evidence="1" id="KW-0732">Signal</keyword>
<gene>
    <name evidence="3" type="ORF">SAMN05421803_13027</name>
</gene>
<dbReference type="Proteomes" id="UP000184452">
    <property type="component" value="Unassembled WGS sequence"/>
</dbReference>
<dbReference type="EMBL" id="FQZK01000030">
    <property type="protein sequence ID" value="SHK73453.1"/>
    <property type="molecule type" value="Genomic_DNA"/>
</dbReference>
<organism evidence="3 4">
    <name type="scientific">Nocardiopsis flavescens</name>
    <dbReference type="NCBI Taxonomy" id="758803"/>
    <lineage>
        <taxon>Bacteria</taxon>
        <taxon>Bacillati</taxon>
        <taxon>Actinomycetota</taxon>
        <taxon>Actinomycetes</taxon>
        <taxon>Streptosporangiales</taxon>
        <taxon>Nocardiopsidaceae</taxon>
        <taxon>Nocardiopsis</taxon>
    </lineage>
</organism>
<dbReference type="OrthoDB" id="3481721at2"/>
<keyword evidence="4" id="KW-1185">Reference proteome</keyword>
<accession>A0A1M6UWC3</accession>
<dbReference type="PROSITE" id="PS51318">
    <property type="entry name" value="TAT"/>
    <property type="match status" value="1"/>
</dbReference>
<dbReference type="AlphaFoldDB" id="A0A1M6UWC3"/>
<evidence type="ECO:0000259" key="2">
    <source>
        <dbReference type="Pfam" id="PF08239"/>
    </source>
</evidence>
<evidence type="ECO:0000313" key="4">
    <source>
        <dbReference type="Proteomes" id="UP000184452"/>
    </source>
</evidence>
<proteinExistence type="predicted"/>
<reference evidence="3 4" key="1">
    <citation type="submission" date="2016-11" db="EMBL/GenBank/DDBJ databases">
        <authorList>
            <person name="Jaros S."/>
            <person name="Januszkiewicz K."/>
            <person name="Wedrychowicz H."/>
        </authorList>
    </citation>
    <scope>NUCLEOTIDE SEQUENCE [LARGE SCALE GENOMIC DNA]</scope>
    <source>
        <strain evidence="3 4">CGMCC 4.5723</strain>
    </source>
</reference>
<dbReference type="InterPro" id="IPR006311">
    <property type="entry name" value="TAT_signal"/>
</dbReference>
<dbReference type="Gene3D" id="2.30.30.40">
    <property type="entry name" value="SH3 Domains"/>
    <property type="match status" value="1"/>
</dbReference>
<name>A0A1M6UWC3_9ACTN</name>
<protein>
    <submittedName>
        <fullName evidence="3">SH3 domain-containing protein</fullName>
    </submittedName>
</protein>
<dbReference type="InterPro" id="IPR003646">
    <property type="entry name" value="SH3-like_bac-type"/>
</dbReference>